<keyword evidence="1" id="KW-1133">Transmembrane helix</keyword>
<organism evidence="2 3">
    <name type="scientific">Myroides marinus</name>
    <dbReference type="NCBI Taxonomy" id="703342"/>
    <lineage>
        <taxon>Bacteria</taxon>
        <taxon>Pseudomonadati</taxon>
        <taxon>Bacteroidota</taxon>
        <taxon>Flavobacteriia</taxon>
        <taxon>Flavobacteriales</taxon>
        <taxon>Flavobacteriaceae</taxon>
        <taxon>Myroides</taxon>
    </lineage>
</organism>
<gene>
    <name evidence="2" type="ORF">AV926_01930</name>
</gene>
<name>A0A163VWY3_9FLAO</name>
<reference evidence="2 3" key="1">
    <citation type="submission" date="2016-01" db="EMBL/GenBank/DDBJ databases">
        <title>Whole genome sequencing of Myroides marinus L41.</title>
        <authorList>
            <person name="Hong K.W."/>
        </authorList>
    </citation>
    <scope>NUCLEOTIDE SEQUENCE [LARGE SCALE GENOMIC DNA]</scope>
    <source>
        <strain evidence="2 3">L41</strain>
    </source>
</reference>
<sequence>MKEFVLFIVSFLLYFSIEAILPGALFYIVGGGIGASLLEFFKMLGLTISGYYILVIWITMLVFTILAYFKCSNKYLTCFLMVFIAVLLTVVEFILLEWSNKFGQFERIVIIAMIKSSVLLLIFKCKEQLEIGELLKIN</sequence>
<keyword evidence="1" id="KW-0812">Transmembrane</keyword>
<dbReference type="EMBL" id="LQNU01000083">
    <property type="protein sequence ID" value="KZE75520.1"/>
    <property type="molecule type" value="Genomic_DNA"/>
</dbReference>
<evidence type="ECO:0000256" key="1">
    <source>
        <dbReference type="SAM" id="Phobius"/>
    </source>
</evidence>
<feature type="transmembrane region" description="Helical" evidence="1">
    <location>
        <begin position="49"/>
        <end position="69"/>
    </location>
</feature>
<accession>A0A163VWY3</accession>
<feature type="transmembrane region" description="Helical" evidence="1">
    <location>
        <begin position="76"/>
        <end position="96"/>
    </location>
</feature>
<proteinExistence type="predicted"/>
<comment type="caution">
    <text evidence="2">The sequence shown here is derived from an EMBL/GenBank/DDBJ whole genome shotgun (WGS) entry which is preliminary data.</text>
</comment>
<keyword evidence="3" id="KW-1185">Reference proteome</keyword>
<feature type="transmembrane region" description="Helical" evidence="1">
    <location>
        <begin position="108"/>
        <end position="125"/>
    </location>
</feature>
<feature type="transmembrane region" description="Helical" evidence="1">
    <location>
        <begin position="7"/>
        <end position="29"/>
    </location>
</feature>
<dbReference type="Proteomes" id="UP000076630">
    <property type="component" value="Unassembled WGS sequence"/>
</dbReference>
<dbReference type="RefSeq" id="WP_038987275.1">
    <property type="nucleotide sequence ID" value="NZ_JACAJR010000002.1"/>
</dbReference>
<protein>
    <submittedName>
        <fullName evidence="2">Uncharacterized protein</fullName>
    </submittedName>
</protein>
<dbReference type="AlphaFoldDB" id="A0A163VWY3"/>
<keyword evidence="1" id="KW-0472">Membrane</keyword>
<evidence type="ECO:0000313" key="3">
    <source>
        <dbReference type="Proteomes" id="UP000076630"/>
    </source>
</evidence>
<evidence type="ECO:0000313" key="2">
    <source>
        <dbReference type="EMBL" id="KZE75520.1"/>
    </source>
</evidence>